<protein>
    <recommendedName>
        <fullName evidence="3">Pyoverdine/dityrosine biosynthesis protein</fullName>
    </recommendedName>
</protein>
<evidence type="ECO:0008006" key="3">
    <source>
        <dbReference type="Google" id="ProtNLM"/>
    </source>
</evidence>
<keyword evidence="2" id="KW-1185">Reference proteome</keyword>
<dbReference type="EMBL" id="CDHK01000008">
    <property type="protein sequence ID" value="CEJ59956.1"/>
    <property type="molecule type" value="Genomic_DNA"/>
</dbReference>
<organism evidence="1 2">
    <name type="scientific">Penicillium brasilianum</name>
    <dbReference type="NCBI Taxonomy" id="104259"/>
    <lineage>
        <taxon>Eukaryota</taxon>
        <taxon>Fungi</taxon>
        <taxon>Dikarya</taxon>
        <taxon>Ascomycota</taxon>
        <taxon>Pezizomycotina</taxon>
        <taxon>Eurotiomycetes</taxon>
        <taxon>Eurotiomycetidae</taxon>
        <taxon>Eurotiales</taxon>
        <taxon>Aspergillaceae</taxon>
        <taxon>Penicillium</taxon>
    </lineage>
</organism>
<dbReference type="Proteomes" id="UP000042958">
    <property type="component" value="Unassembled WGS sequence"/>
</dbReference>
<evidence type="ECO:0000313" key="2">
    <source>
        <dbReference type="Proteomes" id="UP000042958"/>
    </source>
</evidence>
<dbReference type="InterPro" id="IPR007817">
    <property type="entry name" value="Isocyanide_synthase_DIT1"/>
</dbReference>
<reference evidence="2" key="1">
    <citation type="journal article" date="2015" name="Genome Announc.">
        <title>Draft genome sequence of the fungus Penicillium brasilianum MG11.</title>
        <authorList>
            <person name="Horn F."/>
            <person name="Linde J."/>
            <person name="Mattern D.J."/>
            <person name="Walther G."/>
            <person name="Guthke R."/>
            <person name="Brakhage A.A."/>
            <person name="Valiante V."/>
        </authorList>
    </citation>
    <scope>NUCLEOTIDE SEQUENCE [LARGE SCALE GENOMIC DNA]</scope>
    <source>
        <strain evidence="2">MG11</strain>
    </source>
</reference>
<dbReference type="Pfam" id="PF05141">
    <property type="entry name" value="DIT1_PvcA"/>
    <property type="match status" value="1"/>
</dbReference>
<gene>
    <name evidence="1" type="ORF">PMG11_08554</name>
</gene>
<name>A0A0F7TVU9_PENBI</name>
<proteinExistence type="predicted"/>
<accession>A0A0F7TVU9</accession>
<evidence type="ECO:0000313" key="1">
    <source>
        <dbReference type="EMBL" id="CEJ59956.1"/>
    </source>
</evidence>
<dbReference type="PANTHER" id="PTHR37285:SF5">
    <property type="entry name" value="SPORE WALL MATURATION PROTEIN DIT1"/>
    <property type="match status" value="1"/>
</dbReference>
<dbReference type="AlphaFoldDB" id="A0A0F7TVU9"/>
<dbReference type="OrthoDB" id="429813at2759"/>
<dbReference type="PANTHER" id="PTHR37285">
    <property type="entry name" value="SPORE WALL MATURATION PROTEIN DIT1"/>
    <property type="match status" value="1"/>
</dbReference>
<sequence>MTSFLSTEQVVVPTIDDELYSSYVDQTSRRILDVFLQYALNKFEYAPGHLQGKGEGFLSLIGRFVAQGARVQACLPAFPFKSANKVYKVLGSLPDKAEELALDRLNTLCDSIQQFYAPGAEIVIISDGITYNDLLCISDQETWRYGEALRRIAVEKGFQNILFSRIRDLLDISLPDKLTEIVYVANCTNFRRLLMNQYGAVDLDIDKEIAENADTKLTYLGYKRFLESDLQHIFPRGEHRSAHSYKRDCKYLAKQMLARRYSFARAVKAAFPYHLRLSIHESISEDKIPINLLNTKTGFTTPWHCSVAHLANGEWISAPMGEFNQDSRLELIHVDGAPSHYQEKMPDGTHSAITELTATYLQSPKSINATAYMSSTLTAPSRSPYSSDVSISSSEGKYTDSCLTSPNISTAYNSSPSPCGLGIHIQAKEETRSEVSTQYGRRLIPQIMDDLAASRPETTVFSLPLSLGWRSQSEPSFCFSVYQSSG</sequence>